<feature type="non-terminal residue" evidence="2">
    <location>
        <position position="68"/>
    </location>
</feature>
<evidence type="ECO:0000313" key="2">
    <source>
        <dbReference type="EMBL" id="KAG0283027.1"/>
    </source>
</evidence>
<evidence type="ECO:0000313" key="3">
    <source>
        <dbReference type="Proteomes" id="UP001194696"/>
    </source>
</evidence>
<feature type="region of interest" description="Disordered" evidence="1">
    <location>
        <begin position="1"/>
        <end position="40"/>
    </location>
</feature>
<proteinExistence type="predicted"/>
<sequence length="68" mass="7023">MLGSSSVPSTAAAKVVPAVERAPRHPLPRTPATGPVPSATKTCRISFSSATFIAIPHPSGVDTRDRQS</sequence>
<dbReference type="Proteomes" id="UP001194696">
    <property type="component" value="Unassembled WGS sequence"/>
</dbReference>
<evidence type="ECO:0000256" key="1">
    <source>
        <dbReference type="SAM" id="MobiDB-lite"/>
    </source>
</evidence>
<accession>A0ABQ7JQ54</accession>
<protein>
    <submittedName>
        <fullName evidence="2">Uncharacterized protein</fullName>
    </submittedName>
</protein>
<dbReference type="EMBL" id="JAAAIM010000965">
    <property type="protein sequence ID" value="KAG0283027.1"/>
    <property type="molecule type" value="Genomic_DNA"/>
</dbReference>
<name>A0ABQ7JQ54_9FUNG</name>
<organism evidence="2 3">
    <name type="scientific">Linnemannia gamsii</name>
    <dbReference type="NCBI Taxonomy" id="64522"/>
    <lineage>
        <taxon>Eukaryota</taxon>
        <taxon>Fungi</taxon>
        <taxon>Fungi incertae sedis</taxon>
        <taxon>Mucoromycota</taxon>
        <taxon>Mortierellomycotina</taxon>
        <taxon>Mortierellomycetes</taxon>
        <taxon>Mortierellales</taxon>
        <taxon>Mortierellaceae</taxon>
        <taxon>Linnemannia</taxon>
    </lineage>
</organism>
<comment type="caution">
    <text evidence="2">The sequence shown here is derived from an EMBL/GenBank/DDBJ whole genome shotgun (WGS) entry which is preliminary data.</text>
</comment>
<keyword evidence="3" id="KW-1185">Reference proteome</keyword>
<reference evidence="2 3" key="1">
    <citation type="journal article" date="2020" name="Fungal Divers.">
        <title>Resolving the Mortierellaceae phylogeny through synthesis of multi-gene phylogenetics and phylogenomics.</title>
        <authorList>
            <person name="Vandepol N."/>
            <person name="Liber J."/>
            <person name="Desiro A."/>
            <person name="Na H."/>
            <person name="Kennedy M."/>
            <person name="Barry K."/>
            <person name="Grigoriev I.V."/>
            <person name="Miller A.N."/>
            <person name="O'Donnell K."/>
            <person name="Stajich J.E."/>
            <person name="Bonito G."/>
        </authorList>
    </citation>
    <scope>NUCLEOTIDE SEQUENCE [LARGE SCALE GENOMIC DNA]</scope>
    <source>
        <strain evidence="2 3">AD045</strain>
    </source>
</reference>
<gene>
    <name evidence="2" type="ORF">BGZ96_012606</name>
</gene>